<gene>
    <name evidence="2" type="ORF">SY111_10940</name>
</gene>
<dbReference type="RefSeq" id="WP_172585997.1">
    <property type="nucleotide sequence ID" value="NZ_BLAN01000072.1"/>
</dbReference>
<evidence type="ECO:0000256" key="1">
    <source>
        <dbReference type="SAM" id="Coils"/>
    </source>
</evidence>
<dbReference type="Proteomes" id="UP000494178">
    <property type="component" value="Unassembled WGS sequence"/>
</dbReference>
<dbReference type="AlphaFoldDB" id="A0A6F9XTK2"/>
<keyword evidence="1" id="KW-0175">Coiled coil</keyword>
<dbReference type="EMBL" id="BLAN01000072">
    <property type="protein sequence ID" value="GET08470.1"/>
    <property type="molecule type" value="Genomic_DNA"/>
</dbReference>
<comment type="caution">
    <text evidence="2">The sequence shown here is derived from an EMBL/GenBank/DDBJ whole genome shotgun (WGS) entry which is preliminary data.</text>
</comment>
<sequence length="129" mass="14848">MIHTNTNTDIELTTLIALQDSQISDLLKLDELAKKKQELEKELSYASFRKVPSNWNLTYYQIHLIIIGIPKKQALKHEIRNGLGGLKCDLDLLDEQKATVKEYNRLLNSLKERQAIVKQALESFRDARG</sequence>
<reference evidence="2" key="1">
    <citation type="submission" date="2019-10" db="EMBL/GenBank/DDBJ databases">
        <title>Lactobacillus agilis SY111 Whole Genome Sequencing Project.</title>
        <authorList>
            <person name="Suzuki S."/>
            <person name="Endo A."/>
            <person name="Maeno S."/>
            <person name="Shiwa Y."/>
            <person name="Matsutani M."/>
            <person name="Kajikawa A."/>
        </authorList>
    </citation>
    <scope>NUCLEOTIDE SEQUENCE</scope>
    <source>
        <strain evidence="2">SY111</strain>
    </source>
</reference>
<proteinExistence type="predicted"/>
<protein>
    <submittedName>
        <fullName evidence="2">Uncharacterized protein</fullName>
    </submittedName>
</protein>
<name>A0A6F9XTK2_9LACO</name>
<evidence type="ECO:0000313" key="2">
    <source>
        <dbReference type="EMBL" id="GET08470.1"/>
    </source>
</evidence>
<accession>A0A6F9XTK2</accession>
<feature type="coiled-coil region" evidence="1">
    <location>
        <begin position="93"/>
        <end position="120"/>
    </location>
</feature>
<organism evidence="2">
    <name type="scientific">Ligilactobacillus agilis</name>
    <dbReference type="NCBI Taxonomy" id="1601"/>
    <lineage>
        <taxon>Bacteria</taxon>
        <taxon>Bacillati</taxon>
        <taxon>Bacillota</taxon>
        <taxon>Bacilli</taxon>
        <taxon>Lactobacillales</taxon>
        <taxon>Lactobacillaceae</taxon>
        <taxon>Ligilactobacillus</taxon>
    </lineage>
</organism>